<name>A0A8J7DLC9_9CYAN</name>
<sequence length="85" mass="9638">MFSSTANSFDNAIRTANDNIAKQPICYRGWIVSTQVVQGQLWIRWQHPQDTFPRYGRPVTNNGLSATVSHVKFLIDLAMTLEPES</sequence>
<dbReference type="AlphaFoldDB" id="A0A8J7DLC9"/>
<gene>
    <name evidence="1" type="ORF">IQ249_02730</name>
</gene>
<comment type="caution">
    <text evidence="1">The sequence shown here is derived from an EMBL/GenBank/DDBJ whole genome shotgun (WGS) entry which is preliminary data.</text>
</comment>
<organism evidence="1 2">
    <name type="scientific">Lusitaniella coriacea LEGE 07157</name>
    <dbReference type="NCBI Taxonomy" id="945747"/>
    <lineage>
        <taxon>Bacteria</taxon>
        <taxon>Bacillati</taxon>
        <taxon>Cyanobacteriota</taxon>
        <taxon>Cyanophyceae</taxon>
        <taxon>Spirulinales</taxon>
        <taxon>Lusitaniellaceae</taxon>
        <taxon>Lusitaniella</taxon>
    </lineage>
</organism>
<evidence type="ECO:0000313" key="1">
    <source>
        <dbReference type="EMBL" id="MBE9114803.1"/>
    </source>
</evidence>
<dbReference type="RefSeq" id="WP_194027895.1">
    <property type="nucleotide sequence ID" value="NZ_JADEWZ010000003.1"/>
</dbReference>
<evidence type="ECO:0000313" key="2">
    <source>
        <dbReference type="Proteomes" id="UP000654482"/>
    </source>
</evidence>
<reference evidence="1" key="1">
    <citation type="submission" date="2020-10" db="EMBL/GenBank/DDBJ databases">
        <authorList>
            <person name="Castelo-Branco R."/>
            <person name="Eusebio N."/>
            <person name="Adriana R."/>
            <person name="Vieira A."/>
            <person name="Brugerolle De Fraissinette N."/>
            <person name="Rezende De Castro R."/>
            <person name="Schneider M.P."/>
            <person name="Vasconcelos V."/>
            <person name="Leao P.N."/>
        </authorList>
    </citation>
    <scope>NUCLEOTIDE SEQUENCE</scope>
    <source>
        <strain evidence="1">LEGE 07157</strain>
    </source>
</reference>
<dbReference type="EMBL" id="JADEWZ010000003">
    <property type="protein sequence ID" value="MBE9114803.1"/>
    <property type="molecule type" value="Genomic_DNA"/>
</dbReference>
<keyword evidence="2" id="KW-1185">Reference proteome</keyword>
<proteinExistence type="predicted"/>
<protein>
    <submittedName>
        <fullName evidence="1">Uncharacterized protein</fullName>
    </submittedName>
</protein>
<dbReference type="Proteomes" id="UP000654482">
    <property type="component" value="Unassembled WGS sequence"/>
</dbReference>
<accession>A0A8J7DLC9</accession>